<gene>
    <name evidence="1" type="ORF">KIH16_04375</name>
</gene>
<evidence type="ECO:0000313" key="1">
    <source>
        <dbReference type="EMBL" id="QVL37010.1"/>
    </source>
</evidence>
<evidence type="ECO:0000313" key="2">
    <source>
        <dbReference type="Proteomes" id="UP000682204"/>
    </source>
</evidence>
<organism evidence="1 2">
    <name type="scientific">Aminirod propionatiphilus</name>
    <dbReference type="NCBI Taxonomy" id="3415223"/>
    <lineage>
        <taxon>Bacteria</taxon>
        <taxon>Thermotogati</taxon>
        <taxon>Synergistota</taxon>
        <taxon>Synergistia</taxon>
        <taxon>Synergistales</taxon>
        <taxon>Aminiphilaceae</taxon>
        <taxon>Aminirod</taxon>
    </lineage>
</organism>
<dbReference type="EMBL" id="CP074691">
    <property type="protein sequence ID" value="QVL37010.1"/>
    <property type="molecule type" value="Genomic_DNA"/>
</dbReference>
<keyword evidence="2" id="KW-1185">Reference proteome</keyword>
<protein>
    <submittedName>
        <fullName evidence="1">DNA primase</fullName>
    </submittedName>
</protein>
<name>A0ACD1DY20_9BACT</name>
<reference evidence="1" key="1">
    <citation type="submission" date="2021-05" db="EMBL/GenBank/DDBJ databases">
        <title>An isolated secondary fermenter in methanogenic hydrocarbon-degrading communities.</title>
        <authorList>
            <person name="Liu Y.-F."/>
            <person name="Liu Z.-l."/>
        </authorList>
    </citation>
    <scope>NUCLEOTIDE SEQUENCE</scope>
    <source>
        <strain evidence="1">L-13</strain>
    </source>
</reference>
<dbReference type="Proteomes" id="UP000682204">
    <property type="component" value="Chromosome"/>
</dbReference>
<sequence length="845" mass="94839">MGFDIDPTETRRWFEEVLRSQGPIRWQGDEGKCRCPFHEDSHASFGINAAKGTWICYAGCGGGGLKELSSRLGLPSPLPSRDRGASRGGTTETRYDYKDENGRLVFQVVRIDGGPDGKKIWQRRPDGDGWANNMQGIRPVPYRLPELLRAIEAGETIYVAEGEKCVGRLVSVGLTATCNHGGAGKWKPLHAKWFPAGTNVVILPDSDVPGTTHAQQVQQSLRARGCLVKIVNLGYAETAKHGKDIYDWFEEGHSKEELLSLAAPDPLSSPDRQVEELREGPEDPEDEDLDVQARHLTDIGNAERFVRLHGQDVRYVHAWKRWLTWDGKRWNENAPFLVMRKAIETVRGMYRDVADIYEDKERKEMLEHVKQSERKGRLDAMIALAHDLEGIPVAPEELDSNPWLVNCLNGTLDLQRGKVYRHRRENLLTKLIPVPFEPDAICPRWESFLGQIMNGDDELISFLQRTIGYSLTGSTEEHCLFVLYGTGRNGKSTFLNTVKALFADYGRQTAADTFMAKKNSGGPGDDVAALRGARFVTAIETEENQRLAEAMMKQLTGGDTILVRRLYENYFEYRPEFKVFLATNHKPSIRGTDHAIWKRIRLIPFTVTISEEEKDTELPQKLLAELPGIFAWAVRGCMAWKRNGLGVPEKILEATDAYRSEMDILGGFLSDCCCVKKAARTLSQAIYVEYCRWCEEVGEKPVTQRNLGNRLKERGFEACKGGKGQRYWKGIGLLDNSGRAFDDNKDNILEFSYSLSGADGANREAVPPMSGAEVGIPSQCPSAQVAQSGAEIPIPRNFSYRPPTRESFLKIDHPAPLAPPIPQQSWDFEDDPEEREAIQREPEGS</sequence>
<accession>A0ACD1DY20</accession>
<proteinExistence type="predicted"/>